<feature type="compositionally biased region" description="Basic and acidic residues" evidence="1">
    <location>
        <begin position="79"/>
        <end position="110"/>
    </location>
</feature>
<evidence type="ECO:0000313" key="3">
    <source>
        <dbReference type="Proteomes" id="UP000009888"/>
    </source>
</evidence>
<feature type="region of interest" description="Disordered" evidence="1">
    <location>
        <begin position="1"/>
        <end position="110"/>
    </location>
</feature>
<accession>K9EHJ0</accession>
<dbReference type="EMBL" id="AGWL01000005">
    <property type="protein sequence ID" value="EKU95321.1"/>
    <property type="molecule type" value="Genomic_DNA"/>
</dbReference>
<dbReference type="HOGENOM" id="CLU_2366581_0_0_11"/>
<dbReference type="PATRIC" id="fig|883066.3.peg.1135"/>
<evidence type="ECO:0000313" key="2">
    <source>
        <dbReference type="EMBL" id="EKU95321.1"/>
    </source>
</evidence>
<keyword evidence="3" id="KW-1185">Reference proteome</keyword>
<dbReference type="Proteomes" id="UP000009888">
    <property type="component" value="Unassembled WGS sequence"/>
</dbReference>
<feature type="compositionally biased region" description="Polar residues" evidence="1">
    <location>
        <begin position="60"/>
        <end position="72"/>
    </location>
</feature>
<proteinExistence type="predicted"/>
<evidence type="ECO:0000256" key="1">
    <source>
        <dbReference type="SAM" id="MobiDB-lite"/>
    </source>
</evidence>
<sequence>MAGEESSSATPARRHAPTIRLSVVDQRRLEQSEIASPEEALKQALTQSWPAEKARGSRQGEAQGSQGKTPGSQARAASPRREGGQRREIEPRDAEERRILNERPPHFGKI</sequence>
<dbReference type="RefSeq" id="WP_007001288.1">
    <property type="nucleotide sequence ID" value="NZ_JH992955.1"/>
</dbReference>
<gene>
    <name evidence="2" type="ORF">HMPREF9233_01082</name>
</gene>
<comment type="caution">
    <text evidence="2">The sequence shown here is derived from an EMBL/GenBank/DDBJ whole genome shotgun (WGS) entry which is preliminary data.</text>
</comment>
<feature type="compositionally biased region" description="Polar residues" evidence="1">
    <location>
        <begin position="1"/>
        <end position="10"/>
    </location>
</feature>
<reference evidence="2 3" key="1">
    <citation type="submission" date="2012-09" db="EMBL/GenBank/DDBJ databases">
        <title>The Genome Sequence of Actinobaculum massiliae ACS-171-V-COL2.</title>
        <authorList>
            <consortium name="The Broad Institute Genome Sequencing Platform"/>
            <person name="Earl A."/>
            <person name="Ward D."/>
            <person name="Feldgarden M."/>
            <person name="Gevers D."/>
            <person name="Saerens B."/>
            <person name="Vaneechoutte M."/>
            <person name="Walker B."/>
            <person name="Young S.K."/>
            <person name="Zeng Q."/>
            <person name="Gargeya S."/>
            <person name="Fitzgerald M."/>
            <person name="Haas B."/>
            <person name="Abouelleil A."/>
            <person name="Alvarado L."/>
            <person name="Arachchi H.M."/>
            <person name="Berlin A."/>
            <person name="Chapman S.B."/>
            <person name="Goldberg J."/>
            <person name="Griggs A."/>
            <person name="Gujja S."/>
            <person name="Hansen M."/>
            <person name="Howarth C."/>
            <person name="Imamovic A."/>
            <person name="Larimer J."/>
            <person name="McCowen C."/>
            <person name="Montmayeur A."/>
            <person name="Murphy C."/>
            <person name="Neiman D."/>
            <person name="Pearson M."/>
            <person name="Priest M."/>
            <person name="Roberts A."/>
            <person name="Saif S."/>
            <person name="Shea T."/>
            <person name="Sisk P."/>
            <person name="Sykes S."/>
            <person name="Wortman J."/>
            <person name="Nusbaum C."/>
            <person name="Birren B."/>
        </authorList>
    </citation>
    <scope>NUCLEOTIDE SEQUENCE [LARGE SCALE GENOMIC DNA]</scope>
    <source>
        <strain evidence="3">ACS-171-V-Col2</strain>
    </source>
</reference>
<dbReference type="AlphaFoldDB" id="K9EHJ0"/>
<protein>
    <submittedName>
        <fullName evidence="2">Uncharacterized protein</fullName>
    </submittedName>
</protein>
<dbReference type="STRING" id="202789.GCA_001457435_01034"/>
<name>K9EHJ0_9ACTO</name>
<organism evidence="2 3">
    <name type="scientific">Actinobaculum massiliense ACS-171-V-Col2</name>
    <dbReference type="NCBI Taxonomy" id="883066"/>
    <lineage>
        <taxon>Bacteria</taxon>
        <taxon>Bacillati</taxon>
        <taxon>Actinomycetota</taxon>
        <taxon>Actinomycetes</taxon>
        <taxon>Actinomycetales</taxon>
        <taxon>Actinomycetaceae</taxon>
        <taxon>Actinobaculum</taxon>
    </lineage>
</organism>